<dbReference type="RefSeq" id="XP_002632472.1">
    <property type="nucleotide sequence ID" value="XM_002632426.1"/>
</dbReference>
<keyword evidence="2" id="KW-0156">Chromatin regulator</keyword>
<dbReference type="InterPro" id="IPR038217">
    <property type="entry name" value="MRG_C_sf"/>
</dbReference>
<dbReference type="GeneID" id="8574469"/>
<keyword evidence="4" id="KW-0804">Transcription</keyword>
<evidence type="ECO:0000256" key="6">
    <source>
        <dbReference type="PROSITE-ProRule" id="PRU00267"/>
    </source>
</evidence>
<dbReference type="GO" id="GO:0006325">
    <property type="term" value="P:chromatin organization"/>
    <property type="evidence" value="ECO:0007669"/>
    <property type="project" value="UniProtKB-KW"/>
</dbReference>
<evidence type="ECO:0000259" key="8">
    <source>
        <dbReference type="PROSITE" id="PS50118"/>
    </source>
</evidence>
<evidence type="ECO:0000256" key="2">
    <source>
        <dbReference type="ARBA" id="ARBA00022853"/>
    </source>
</evidence>
<keyword evidence="3" id="KW-0805">Transcription regulation</keyword>
<dbReference type="Pfam" id="PF05712">
    <property type="entry name" value="MRG"/>
    <property type="match status" value="1"/>
</dbReference>
<evidence type="ECO:0000256" key="1">
    <source>
        <dbReference type="ARBA" id="ARBA00004123"/>
    </source>
</evidence>
<name>A8XII4_CAEBR</name>
<keyword evidence="5 6" id="KW-0539">Nucleus</keyword>
<feature type="compositionally biased region" description="Polar residues" evidence="7">
    <location>
        <begin position="12"/>
        <end position="23"/>
    </location>
</feature>
<dbReference type="PANTHER" id="PTHR10880">
    <property type="entry name" value="MORTALITY FACTOR 4-LIKE PROTEIN"/>
    <property type="match status" value="1"/>
</dbReference>
<feature type="region of interest" description="Disordered" evidence="7">
    <location>
        <begin position="584"/>
        <end position="609"/>
    </location>
</feature>
<reference evidence="9 10" key="2">
    <citation type="journal article" date="2011" name="PLoS Genet.">
        <title>Caenorhabditis briggsae recombinant inbred line genotypes reveal inter-strain incompatibility and the evolution of recombination.</title>
        <authorList>
            <person name="Ross J.A."/>
            <person name="Koboldt D.C."/>
            <person name="Staisch J.E."/>
            <person name="Chamberlin H.M."/>
            <person name="Gupta B.P."/>
            <person name="Miller R.D."/>
            <person name="Baird S.E."/>
            <person name="Haag E.S."/>
        </authorList>
    </citation>
    <scope>NUCLEOTIDE SEQUENCE [LARGE SCALE GENOMIC DNA]</scope>
    <source>
        <strain evidence="9 10">AF16</strain>
    </source>
</reference>
<dbReference type="SUPFAM" id="SSF54160">
    <property type="entry name" value="Chromo domain-like"/>
    <property type="match status" value="1"/>
</dbReference>
<dbReference type="Gene3D" id="1.10.30.10">
    <property type="entry name" value="High mobility group box domain"/>
    <property type="match status" value="1"/>
</dbReference>
<organism evidence="9 10">
    <name type="scientific">Caenorhabditis briggsae</name>
    <dbReference type="NCBI Taxonomy" id="6238"/>
    <lineage>
        <taxon>Eukaryota</taxon>
        <taxon>Metazoa</taxon>
        <taxon>Ecdysozoa</taxon>
        <taxon>Nematoda</taxon>
        <taxon>Chromadorea</taxon>
        <taxon>Rhabditida</taxon>
        <taxon>Rhabditina</taxon>
        <taxon>Rhabditomorpha</taxon>
        <taxon>Rhabditoidea</taxon>
        <taxon>Rhabditidae</taxon>
        <taxon>Peloderinae</taxon>
        <taxon>Caenorhabditis</taxon>
    </lineage>
</organism>
<dbReference type="Gene3D" id="2.30.30.140">
    <property type="match status" value="1"/>
</dbReference>
<feature type="region of interest" description="Disordered" evidence="7">
    <location>
        <begin position="460"/>
        <end position="516"/>
    </location>
</feature>
<dbReference type="InterPro" id="IPR036910">
    <property type="entry name" value="HMG_box_dom_sf"/>
</dbReference>
<dbReference type="KEGG" id="cbr:CBG_13704"/>
<dbReference type="PROSITE" id="PS50118">
    <property type="entry name" value="HMG_BOX_2"/>
    <property type="match status" value="1"/>
</dbReference>
<dbReference type="GO" id="GO:0003677">
    <property type="term" value="F:DNA binding"/>
    <property type="evidence" value="ECO:0007669"/>
    <property type="project" value="UniProtKB-UniRule"/>
</dbReference>
<dbReference type="AlphaFoldDB" id="A8XII4"/>
<dbReference type="InParanoid" id="A8XII4"/>
<proteinExistence type="predicted"/>
<keyword evidence="6" id="KW-0238">DNA-binding</keyword>
<dbReference type="GO" id="GO:0006355">
    <property type="term" value="P:regulation of DNA-templated transcription"/>
    <property type="evidence" value="ECO:0007669"/>
    <property type="project" value="InterPro"/>
</dbReference>
<dbReference type="CTD" id="8574469"/>
<evidence type="ECO:0000313" key="10">
    <source>
        <dbReference type="Proteomes" id="UP000008549"/>
    </source>
</evidence>
<dbReference type="PANTHER" id="PTHR10880:SF48">
    <property type="entry name" value="MORTALITY FACTOR 4 LIKE 2"/>
    <property type="match status" value="1"/>
</dbReference>
<dbReference type="InterPro" id="IPR026541">
    <property type="entry name" value="MRG_dom"/>
</dbReference>
<accession>A8XII4</accession>
<feature type="compositionally biased region" description="Basic and acidic residues" evidence="7">
    <location>
        <begin position="589"/>
        <end position="609"/>
    </location>
</feature>
<protein>
    <submittedName>
        <fullName evidence="9">Protein CBG13704</fullName>
    </submittedName>
</protein>
<evidence type="ECO:0000256" key="5">
    <source>
        <dbReference type="ARBA" id="ARBA00023242"/>
    </source>
</evidence>
<feature type="compositionally biased region" description="Basic and acidic residues" evidence="7">
    <location>
        <begin position="486"/>
        <end position="512"/>
    </location>
</feature>
<feature type="region of interest" description="Disordered" evidence="7">
    <location>
        <begin position="1"/>
        <end position="26"/>
    </location>
</feature>
<dbReference type="WormBase" id="CBG13704">
    <property type="protein sequence ID" value="CBP43856"/>
    <property type="gene ID" value="WBGene00034428"/>
</dbReference>
<dbReference type="Proteomes" id="UP000008549">
    <property type="component" value="Unassembled WGS sequence"/>
</dbReference>
<reference evidence="9 10" key="1">
    <citation type="journal article" date="2003" name="PLoS Biol.">
        <title>The genome sequence of Caenorhabditis briggsae: a platform for comparative genomics.</title>
        <authorList>
            <person name="Stein L.D."/>
            <person name="Bao Z."/>
            <person name="Blasiar D."/>
            <person name="Blumenthal T."/>
            <person name="Brent M.R."/>
            <person name="Chen N."/>
            <person name="Chinwalla A."/>
            <person name="Clarke L."/>
            <person name="Clee C."/>
            <person name="Coghlan A."/>
            <person name="Coulson A."/>
            <person name="D'Eustachio P."/>
            <person name="Fitch D.H."/>
            <person name="Fulton L.A."/>
            <person name="Fulton R.E."/>
            <person name="Griffiths-Jones S."/>
            <person name="Harris T.W."/>
            <person name="Hillier L.W."/>
            <person name="Kamath R."/>
            <person name="Kuwabara P.E."/>
            <person name="Mardis E.R."/>
            <person name="Marra M.A."/>
            <person name="Miner T.L."/>
            <person name="Minx P."/>
            <person name="Mullikin J.C."/>
            <person name="Plumb R.W."/>
            <person name="Rogers J."/>
            <person name="Schein J.E."/>
            <person name="Sohrmann M."/>
            <person name="Spieth J."/>
            <person name="Stajich J.E."/>
            <person name="Wei C."/>
            <person name="Willey D."/>
            <person name="Wilson R.K."/>
            <person name="Durbin R."/>
            <person name="Waterston R.H."/>
        </authorList>
    </citation>
    <scope>NUCLEOTIDE SEQUENCE [LARGE SCALE GENOMIC DNA]</scope>
    <source>
        <strain evidence="9 10">AF16</strain>
    </source>
</reference>
<feature type="DNA-binding region" description="HMG box" evidence="6">
    <location>
        <begin position="121"/>
        <end position="189"/>
    </location>
</feature>
<dbReference type="FunFam" id="2.30.30.140:FF:000277">
    <property type="entry name" value="Protein CBG13704"/>
    <property type="match status" value="1"/>
</dbReference>
<evidence type="ECO:0000256" key="4">
    <source>
        <dbReference type="ARBA" id="ARBA00023163"/>
    </source>
</evidence>
<dbReference type="InterPro" id="IPR008676">
    <property type="entry name" value="MRG"/>
</dbReference>
<dbReference type="Gene3D" id="1.10.274.30">
    <property type="entry name" value="MRG domain"/>
    <property type="match status" value="1"/>
</dbReference>
<evidence type="ECO:0000313" key="9">
    <source>
        <dbReference type="EMBL" id="CAP32458.1"/>
    </source>
</evidence>
<dbReference type="Pfam" id="PF00505">
    <property type="entry name" value="HMG_box"/>
    <property type="match status" value="1"/>
</dbReference>
<gene>
    <name evidence="9 11" type="ORF">CBG13704</name>
    <name evidence="9" type="ORF">CBG_13704</name>
</gene>
<dbReference type="GO" id="GO:0005634">
    <property type="term" value="C:nucleus"/>
    <property type="evidence" value="ECO:0007669"/>
    <property type="project" value="UniProtKB-SubCell"/>
</dbReference>
<evidence type="ECO:0000256" key="3">
    <source>
        <dbReference type="ARBA" id="ARBA00023015"/>
    </source>
</evidence>
<dbReference type="InterPro" id="IPR016197">
    <property type="entry name" value="Chromo-like_dom_sf"/>
</dbReference>
<dbReference type="GO" id="GO:0035267">
    <property type="term" value="C:NuA4 histone acetyltransferase complex"/>
    <property type="evidence" value="ECO:0000318"/>
    <property type="project" value="GO_Central"/>
</dbReference>
<dbReference type="SUPFAM" id="SSF47095">
    <property type="entry name" value="HMG-box"/>
    <property type="match status" value="2"/>
</dbReference>
<comment type="subcellular location">
    <subcellularLocation>
        <location evidence="1">Nucleus</location>
    </subcellularLocation>
</comment>
<dbReference type="eggNOG" id="KOG0527">
    <property type="taxonomic scope" value="Eukaryota"/>
</dbReference>
<dbReference type="STRING" id="6238.A8XII4"/>
<dbReference type="EMBL" id="HE600943">
    <property type="protein sequence ID" value="CAP32458.1"/>
    <property type="molecule type" value="Genomic_DNA"/>
</dbReference>
<sequence length="827" mass="94922">MPRADTMLHLRNVSSSPDSSENYNPYPVSAKKPPVLAFGLWRQDNQHKFDGMYSNISATEKITKMRTVWRHHTSAEEREFYYAKEKQLKMQRDHSAIQEPIPFNDCSQSKIQQPNKPEQHVKRPLNPFMVYCQVRRAELAVTDPGLPSAEILKRLGAGWGAMSVEEKRPFYDEASKLKEELYKAHPNYKYAPQKKPAVHVSTPIKLAMTPIKPAAIPTRSVLTPSVAPNVNQLHKISTSQPVIPTTPLNPIPQQNPTRYEQCHQPTPTHDYCFKYPRTSGVVIHEGPSPPYCVRVAFLSPSSSFFQACALGETRNGPICVCCSQIVIDRCGGRMSSPIFTTNEIFVCLHEKDGSKFPYSAKIMAIKEIGSIQFYMIHYRGWKSTTDIRIPVGEEAGRMYKGSLKEYGEKFHVDISPDAWDAEKKCKRKAVDNLERSFVKKERIQEENVYKKVYVAKRRKLREDSEEATSSDALRRSRGDPGATTSEVKDSRISKDKENKAKSLKQRDSENQIKKTSKVIPIDDAKILEGQGTSTKIRIGQTEENLHKEDEIQNLKPGNPEELIHEPMNLPDQSKEDILAEIQNLPQAESPKKRGPIEKVPDSEVAKKVQDKDPKVNIPVLEYAVQKKRNNPGYYIPKNDPVYNERMSVLRARHAGTLDEVKLTDGLGKILVDDYIMVHSEKKIPKVPAEWVVVNILEEYKNSKTNDSDSYGINDLNTMIPFYMDKHFRSLCYSVEVPNYEQRLIQEVLRQKLIFEDVKDLDPKIFKASEHYGLVHLLRLLTEIDKFVMMYNTGHSLERTRTILIDFMKFLDIKKYEFYHKEKDYMDA</sequence>
<dbReference type="HOGENOM" id="CLU_342645_0_0_1"/>
<evidence type="ECO:0000313" key="11">
    <source>
        <dbReference type="WormBase" id="CBG13704"/>
    </source>
</evidence>
<dbReference type="PROSITE" id="PS51640">
    <property type="entry name" value="MRG"/>
    <property type="match status" value="1"/>
</dbReference>
<evidence type="ECO:0000256" key="7">
    <source>
        <dbReference type="SAM" id="MobiDB-lite"/>
    </source>
</evidence>
<keyword evidence="10" id="KW-1185">Reference proteome</keyword>
<feature type="domain" description="HMG box" evidence="8">
    <location>
        <begin position="121"/>
        <end position="189"/>
    </location>
</feature>
<dbReference type="InterPro" id="IPR009071">
    <property type="entry name" value="HMG_box_dom"/>
</dbReference>
<dbReference type="SMART" id="SM00398">
    <property type="entry name" value="HMG"/>
    <property type="match status" value="2"/>
</dbReference>